<comment type="similarity">
    <text evidence="1">Belongs to the plasmid mobilization pre family.</text>
</comment>
<dbReference type="CDD" id="cd17242">
    <property type="entry name" value="MobM_relaxase"/>
    <property type="match status" value="1"/>
</dbReference>
<accession>A0A839K5B4</accession>
<protein>
    <submittedName>
        <fullName evidence="3">Plasmid recombination protein</fullName>
    </submittedName>
</protein>
<dbReference type="InterPro" id="IPR001668">
    <property type="entry name" value="Mob_Pre"/>
</dbReference>
<evidence type="ECO:0000256" key="1">
    <source>
        <dbReference type="ARBA" id="ARBA00010657"/>
    </source>
</evidence>
<dbReference type="Gene3D" id="3.30.930.30">
    <property type="match status" value="1"/>
</dbReference>
<proteinExistence type="inferred from homology"/>
<sequence length="250" mass="29173">MAKFSFHCQCYKAGQLGGIDKHNRRLNKNYISNPDINLERSKENRIYIAPKQSLYQDCKDIINKKVIANGGRVTKASNWICECIFSYPEELPIERIDEYNDLVIKYMGARLGNDNIVMACCHVHDEAGVPHLHLDIIPIDNGKLSSKTLITRDFITSIHRLMPMVLRNHGFNVESYEETETRRTGGLSAKEYKKQMEEESRELNKKLDEMVKEYNNLADKYNKLIEDKEALERTNRDKAYEVINQQERNR</sequence>
<dbReference type="Pfam" id="PF01076">
    <property type="entry name" value="Mob_Pre"/>
    <property type="match status" value="1"/>
</dbReference>
<keyword evidence="4" id="KW-1185">Reference proteome</keyword>
<organism evidence="3 4">
    <name type="scientific">Variimorphobacter saccharofermentans</name>
    <dbReference type="NCBI Taxonomy" id="2755051"/>
    <lineage>
        <taxon>Bacteria</taxon>
        <taxon>Bacillati</taxon>
        <taxon>Bacillota</taxon>
        <taxon>Clostridia</taxon>
        <taxon>Lachnospirales</taxon>
        <taxon>Lachnospiraceae</taxon>
        <taxon>Variimorphobacter</taxon>
    </lineage>
</organism>
<dbReference type="GO" id="GO:0006310">
    <property type="term" value="P:DNA recombination"/>
    <property type="evidence" value="ECO:0007669"/>
    <property type="project" value="InterPro"/>
</dbReference>
<dbReference type="Proteomes" id="UP000574276">
    <property type="component" value="Unassembled WGS sequence"/>
</dbReference>
<reference evidence="3 4" key="1">
    <citation type="submission" date="2020-07" db="EMBL/GenBank/DDBJ databases">
        <title>Characterization and genome sequencing of isolate MD1, a novel member within the family Lachnospiraceae.</title>
        <authorList>
            <person name="Rettenmaier R."/>
            <person name="Di Bello L."/>
            <person name="Zinser C."/>
            <person name="Scheitz K."/>
            <person name="Liebl W."/>
            <person name="Zverlov V."/>
        </authorList>
    </citation>
    <scope>NUCLEOTIDE SEQUENCE [LARGE SCALE GENOMIC DNA]</scope>
    <source>
        <strain evidence="3 4">MD1</strain>
    </source>
</reference>
<feature type="coiled-coil region" evidence="2">
    <location>
        <begin position="189"/>
        <end position="234"/>
    </location>
</feature>
<dbReference type="GO" id="GO:0003677">
    <property type="term" value="F:DNA binding"/>
    <property type="evidence" value="ECO:0007669"/>
    <property type="project" value="InterPro"/>
</dbReference>
<dbReference type="RefSeq" id="WP_228353836.1">
    <property type="nucleotide sequence ID" value="NZ_JACEGA010000001.1"/>
</dbReference>
<name>A0A839K5B4_9FIRM</name>
<dbReference type="AlphaFoldDB" id="A0A839K5B4"/>
<keyword evidence="2" id="KW-0175">Coiled coil</keyword>
<evidence type="ECO:0000313" key="4">
    <source>
        <dbReference type="Proteomes" id="UP000574276"/>
    </source>
</evidence>
<dbReference type="EMBL" id="JACEGA010000001">
    <property type="protein sequence ID" value="MBB2184249.1"/>
    <property type="molecule type" value="Genomic_DNA"/>
</dbReference>
<evidence type="ECO:0000313" key="3">
    <source>
        <dbReference type="EMBL" id="MBB2184249.1"/>
    </source>
</evidence>
<evidence type="ECO:0000256" key="2">
    <source>
        <dbReference type="SAM" id="Coils"/>
    </source>
</evidence>
<comment type="caution">
    <text evidence="3">The sequence shown here is derived from an EMBL/GenBank/DDBJ whole genome shotgun (WGS) entry which is preliminary data.</text>
</comment>
<gene>
    <name evidence="3" type="ORF">H0486_15320</name>
</gene>